<organism evidence="1 2">
    <name type="scientific">Sparassis crispa</name>
    <dbReference type="NCBI Taxonomy" id="139825"/>
    <lineage>
        <taxon>Eukaryota</taxon>
        <taxon>Fungi</taxon>
        <taxon>Dikarya</taxon>
        <taxon>Basidiomycota</taxon>
        <taxon>Agaricomycotina</taxon>
        <taxon>Agaricomycetes</taxon>
        <taxon>Polyporales</taxon>
        <taxon>Sparassidaceae</taxon>
        <taxon>Sparassis</taxon>
    </lineage>
</organism>
<accession>A0A401GGL0</accession>
<evidence type="ECO:0000313" key="2">
    <source>
        <dbReference type="Proteomes" id="UP000287166"/>
    </source>
</evidence>
<proteinExistence type="predicted"/>
<comment type="caution">
    <text evidence="1">The sequence shown here is derived from an EMBL/GenBank/DDBJ whole genome shotgun (WGS) entry which is preliminary data.</text>
</comment>
<dbReference type="GeneID" id="38778219"/>
<dbReference type="AlphaFoldDB" id="A0A401GGL0"/>
<evidence type="ECO:0000313" key="1">
    <source>
        <dbReference type="EMBL" id="GBE81302.1"/>
    </source>
</evidence>
<dbReference type="InParanoid" id="A0A401GGL0"/>
<reference evidence="1 2" key="1">
    <citation type="journal article" date="2018" name="Sci. Rep.">
        <title>Genome sequence of the cauliflower mushroom Sparassis crispa (Hanabiratake) and its association with beneficial usage.</title>
        <authorList>
            <person name="Kiyama R."/>
            <person name="Furutani Y."/>
            <person name="Kawaguchi K."/>
            <person name="Nakanishi T."/>
        </authorList>
    </citation>
    <scope>NUCLEOTIDE SEQUENCE [LARGE SCALE GENOMIC DNA]</scope>
</reference>
<dbReference type="EMBL" id="BFAD01000003">
    <property type="protein sequence ID" value="GBE81302.1"/>
    <property type="molecule type" value="Genomic_DNA"/>
</dbReference>
<dbReference type="RefSeq" id="XP_027612215.1">
    <property type="nucleotide sequence ID" value="XM_027756414.1"/>
</dbReference>
<keyword evidence="2" id="KW-1185">Reference proteome</keyword>
<sequence>MPAPETRHEARPILGHVNLMLDSFIANATADDLRAVVRTMLATSPPAVTSAFTTAARRHLEKVNARTPPTRVKLFVRLNDGTSRPSAELPHALRRARVLYGAGMGFTSLGVLTGFVRATIGLRWEEDSEIADVLAAIDADITQAIQSSKEEMAAGSVTDIAAARTAVGELHAALIDSSRDVESWNGEFPFERAVASIQYWKL</sequence>
<gene>
    <name evidence="1" type="ORF">SCP_0310290</name>
</gene>
<protein>
    <submittedName>
        <fullName evidence="1">Uncharacterized protein</fullName>
    </submittedName>
</protein>
<name>A0A401GGL0_9APHY</name>
<dbReference type="OrthoDB" id="3219836at2759"/>
<dbReference type="STRING" id="139825.A0A401GGL0"/>
<dbReference type="Proteomes" id="UP000287166">
    <property type="component" value="Unassembled WGS sequence"/>
</dbReference>